<keyword evidence="4" id="KW-0949">S-adenosyl-L-methionine</keyword>
<dbReference type="Gene3D" id="1.10.8.10">
    <property type="entry name" value="DNA helicase RuvA subunit, C-terminal domain"/>
    <property type="match status" value="1"/>
</dbReference>
<dbReference type="InterPro" id="IPR002052">
    <property type="entry name" value="DNA_methylase_N6_adenine_CS"/>
</dbReference>
<dbReference type="SUPFAM" id="SSF53335">
    <property type="entry name" value="S-adenosyl-L-methionine-dependent methyltransferases"/>
    <property type="match status" value="1"/>
</dbReference>
<sequence>MKTTQLLDFGSNILRSKKIISHRIDSEVILSYILKISREKLLIKEDKVCNENIIKFRSLISRRLKQEPVAYIIARKEFRSEDFFVDKKSLIPRPETELLIDPIVKIFKNKNLFFLDIGVGSGCIIFSILKELNHSKGIGIDICKKAVLNAKINLNRFNLKNRVKLLNKSVDQVLNKKFDLIVSNPPYIVKREINRLANDIRKFEPKVALDGGNDGLDVIKKVIYKSKEILKLKGVLALEIGRGQYFSVARVLRENNFRQIRIVKDYQNNIRCIFSTL</sequence>
<evidence type="ECO:0000256" key="1">
    <source>
        <dbReference type="ARBA" id="ARBA00012771"/>
    </source>
</evidence>
<dbReference type="EC" id="2.1.1.297" evidence="1"/>
<name>A0A381NT97_9ZZZZ</name>
<dbReference type="Pfam" id="PF05175">
    <property type="entry name" value="MTS"/>
    <property type="match status" value="1"/>
</dbReference>
<dbReference type="NCBIfam" id="TIGR00536">
    <property type="entry name" value="hemK_fam"/>
    <property type="match status" value="1"/>
</dbReference>
<dbReference type="InterPro" id="IPR004556">
    <property type="entry name" value="HemK-like"/>
</dbReference>
<feature type="domain" description="Methyltransferase small" evidence="6">
    <location>
        <begin position="96"/>
        <end position="193"/>
    </location>
</feature>
<dbReference type="InterPro" id="IPR007848">
    <property type="entry name" value="Small_mtfrase_dom"/>
</dbReference>
<dbReference type="InterPro" id="IPR029063">
    <property type="entry name" value="SAM-dependent_MTases_sf"/>
</dbReference>
<dbReference type="PROSITE" id="PS00092">
    <property type="entry name" value="N6_MTASE"/>
    <property type="match status" value="1"/>
</dbReference>
<organism evidence="8">
    <name type="scientific">marine metagenome</name>
    <dbReference type="NCBI Taxonomy" id="408172"/>
    <lineage>
        <taxon>unclassified sequences</taxon>
        <taxon>metagenomes</taxon>
        <taxon>ecological metagenomes</taxon>
    </lineage>
</organism>
<feature type="domain" description="Release factor glutamine methyltransferase N-terminal" evidence="7">
    <location>
        <begin position="5"/>
        <end position="73"/>
    </location>
</feature>
<accession>A0A381NT97</accession>
<keyword evidence="3" id="KW-0808">Transferase</keyword>
<dbReference type="GO" id="GO:0102559">
    <property type="term" value="F:peptide chain release factor N(5)-glutamine methyltransferase activity"/>
    <property type="evidence" value="ECO:0007669"/>
    <property type="project" value="UniProtKB-EC"/>
</dbReference>
<evidence type="ECO:0000256" key="2">
    <source>
        <dbReference type="ARBA" id="ARBA00022603"/>
    </source>
</evidence>
<dbReference type="PANTHER" id="PTHR18895">
    <property type="entry name" value="HEMK METHYLTRANSFERASE"/>
    <property type="match status" value="1"/>
</dbReference>
<dbReference type="GO" id="GO:0005739">
    <property type="term" value="C:mitochondrion"/>
    <property type="evidence" value="ECO:0007669"/>
    <property type="project" value="TreeGrafter"/>
</dbReference>
<keyword evidence="2" id="KW-0489">Methyltransferase</keyword>
<dbReference type="Gene3D" id="3.40.50.150">
    <property type="entry name" value="Vaccinia Virus protein VP39"/>
    <property type="match status" value="1"/>
</dbReference>
<dbReference type="PANTHER" id="PTHR18895:SF74">
    <property type="entry name" value="MTRF1L RELEASE FACTOR GLUTAMINE METHYLTRANSFERASE"/>
    <property type="match status" value="1"/>
</dbReference>
<dbReference type="NCBIfam" id="TIGR03534">
    <property type="entry name" value="RF_mod_PrmC"/>
    <property type="match status" value="1"/>
</dbReference>
<dbReference type="AlphaFoldDB" id="A0A381NT97"/>
<dbReference type="GO" id="GO:0032259">
    <property type="term" value="P:methylation"/>
    <property type="evidence" value="ECO:0007669"/>
    <property type="project" value="UniProtKB-KW"/>
</dbReference>
<dbReference type="GO" id="GO:0003676">
    <property type="term" value="F:nucleic acid binding"/>
    <property type="evidence" value="ECO:0007669"/>
    <property type="project" value="InterPro"/>
</dbReference>
<dbReference type="InterPro" id="IPR019874">
    <property type="entry name" value="RF_methyltr_PrmC"/>
</dbReference>
<dbReference type="EMBL" id="UINC01000582">
    <property type="protein sequence ID" value="SUZ57841.1"/>
    <property type="molecule type" value="Genomic_DNA"/>
</dbReference>
<reference evidence="8" key="1">
    <citation type="submission" date="2018-05" db="EMBL/GenBank/DDBJ databases">
        <authorList>
            <person name="Lanie J.A."/>
            <person name="Ng W.-L."/>
            <person name="Kazmierczak K.M."/>
            <person name="Andrzejewski T.M."/>
            <person name="Davidsen T.M."/>
            <person name="Wayne K.J."/>
            <person name="Tettelin H."/>
            <person name="Glass J.I."/>
            <person name="Rusch D."/>
            <person name="Podicherti R."/>
            <person name="Tsui H.-C.T."/>
            <person name="Winkler M.E."/>
        </authorList>
    </citation>
    <scope>NUCLEOTIDE SEQUENCE</scope>
</reference>
<evidence type="ECO:0000259" key="7">
    <source>
        <dbReference type="Pfam" id="PF17827"/>
    </source>
</evidence>
<evidence type="ECO:0000256" key="4">
    <source>
        <dbReference type="ARBA" id="ARBA00022691"/>
    </source>
</evidence>
<dbReference type="InterPro" id="IPR040758">
    <property type="entry name" value="PrmC_N"/>
</dbReference>
<gene>
    <name evidence="8" type="ORF">METZ01_LOCUS10695</name>
</gene>
<comment type="catalytic activity">
    <reaction evidence="5">
        <text>L-glutaminyl-[peptide chain release factor] + S-adenosyl-L-methionine = N(5)-methyl-L-glutaminyl-[peptide chain release factor] + S-adenosyl-L-homocysteine + H(+)</text>
        <dbReference type="Rhea" id="RHEA:42896"/>
        <dbReference type="Rhea" id="RHEA-COMP:10271"/>
        <dbReference type="Rhea" id="RHEA-COMP:10272"/>
        <dbReference type="ChEBI" id="CHEBI:15378"/>
        <dbReference type="ChEBI" id="CHEBI:30011"/>
        <dbReference type="ChEBI" id="CHEBI:57856"/>
        <dbReference type="ChEBI" id="CHEBI:59789"/>
        <dbReference type="ChEBI" id="CHEBI:61891"/>
        <dbReference type="EC" id="2.1.1.297"/>
    </reaction>
</comment>
<protein>
    <recommendedName>
        <fullName evidence="1">peptide chain release factor N(5)-glutamine methyltransferase</fullName>
        <ecNumber evidence="1">2.1.1.297</ecNumber>
    </recommendedName>
</protein>
<evidence type="ECO:0000259" key="6">
    <source>
        <dbReference type="Pfam" id="PF05175"/>
    </source>
</evidence>
<dbReference type="CDD" id="cd02440">
    <property type="entry name" value="AdoMet_MTases"/>
    <property type="match status" value="1"/>
</dbReference>
<dbReference type="Pfam" id="PF17827">
    <property type="entry name" value="PrmC_N"/>
    <property type="match status" value="1"/>
</dbReference>
<evidence type="ECO:0000313" key="8">
    <source>
        <dbReference type="EMBL" id="SUZ57841.1"/>
    </source>
</evidence>
<dbReference type="InterPro" id="IPR050320">
    <property type="entry name" value="N5-glutamine_MTase"/>
</dbReference>
<evidence type="ECO:0000256" key="3">
    <source>
        <dbReference type="ARBA" id="ARBA00022679"/>
    </source>
</evidence>
<evidence type="ECO:0000256" key="5">
    <source>
        <dbReference type="ARBA" id="ARBA00048391"/>
    </source>
</evidence>
<proteinExistence type="predicted"/>